<dbReference type="AlphaFoldDB" id="A0AAV1ZEN5"/>
<reference evidence="2 3" key="1">
    <citation type="submission" date="2024-04" db="EMBL/GenBank/DDBJ databases">
        <authorList>
            <person name="Rising A."/>
            <person name="Reimegard J."/>
            <person name="Sonavane S."/>
            <person name="Akerstrom W."/>
            <person name="Nylinder S."/>
            <person name="Hedman E."/>
            <person name="Kallberg Y."/>
        </authorList>
    </citation>
    <scope>NUCLEOTIDE SEQUENCE [LARGE SCALE GENOMIC DNA]</scope>
</reference>
<comment type="caution">
    <text evidence="2">The sequence shown here is derived from an EMBL/GenBank/DDBJ whole genome shotgun (WGS) entry which is preliminary data.</text>
</comment>
<sequence>MGKPRDEMPSGSFSAKKESDLSPVDPCQGWVNPCEFCNRRFGDWTDADEENLAKVPSKPGIFQMAFKSKNNTEIVSIILHPNDIQKIAYETVDNAKELIADKKSKVTKTVILCRWMIFKKSNDKDVAVLYAHWHNNGVLPKFLKSWPGLDILRKTDSLTFSDKLQKWCYPKKDAFWKKPKQQPAKLVEVVKECKWTEPCEICDAYFTKWERLDDVIADSKAPDAVGLYELAVSCGQKVDRTQIGYCLDKSSNIKKSLEGYRYWNYILRKKEYANKNAFLQVRWVELRNPESDNSCFLYAHLLNGHHDPKNDSQDGEKMLEKNKHFICRNHDSKWCFVLDDFKEHKTTKFKQRKNILNDLEEDILYLNLADNCK</sequence>
<evidence type="ECO:0000313" key="2">
    <source>
        <dbReference type="EMBL" id="CAL1269501.1"/>
    </source>
</evidence>
<evidence type="ECO:0000313" key="3">
    <source>
        <dbReference type="Proteomes" id="UP001497382"/>
    </source>
</evidence>
<dbReference type="Proteomes" id="UP001497382">
    <property type="component" value="Unassembled WGS sequence"/>
</dbReference>
<dbReference type="EMBL" id="CAXIEN010000041">
    <property type="protein sequence ID" value="CAL1269501.1"/>
    <property type="molecule type" value="Genomic_DNA"/>
</dbReference>
<protein>
    <submittedName>
        <fullName evidence="2">Uncharacterized protein</fullName>
    </submittedName>
</protein>
<keyword evidence="3" id="KW-1185">Reference proteome</keyword>
<proteinExistence type="predicted"/>
<organism evidence="2 3">
    <name type="scientific">Larinioides sclopetarius</name>
    <dbReference type="NCBI Taxonomy" id="280406"/>
    <lineage>
        <taxon>Eukaryota</taxon>
        <taxon>Metazoa</taxon>
        <taxon>Ecdysozoa</taxon>
        <taxon>Arthropoda</taxon>
        <taxon>Chelicerata</taxon>
        <taxon>Arachnida</taxon>
        <taxon>Araneae</taxon>
        <taxon>Araneomorphae</taxon>
        <taxon>Entelegynae</taxon>
        <taxon>Araneoidea</taxon>
        <taxon>Araneidae</taxon>
        <taxon>Larinioides</taxon>
    </lineage>
</organism>
<name>A0AAV1ZEN5_9ARAC</name>
<feature type="region of interest" description="Disordered" evidence="1">
    <location>
        <begin position="1"/>
        <end position="24"/>
    </location>
</feature>
<accession>A0AAV1ZEN5</accession>
<gene>
    <name evidence="2" type="ORF">LARSCL_LOCUS4775</name>
</gene>
<evidence type="ECO:0000256" key="1">
    <source>
        <dbReference type="SAM" id="MobiDB-lite"/>
    </source>
</evidence>